<dbReference type="PROSITE" id="PS00107">
    <property type="entry name" value="PROTEIN_KINASE_ATP"/>
    <property type="match status" value="1"/>
</dbReference>
<keyword evidence="11" id="KW-1185">Reference proteome</keyword>
<dbReference type="SMART" id="SM00220">
    <property type="entry name" value="S_TKc"/>
    <property type="match status" value="1"/>
</dbReference>
<dbReference type="CDD" id="cd14014">
    <property type="entry name" value="STKc_PknB_like"/>
    <property type="match status" value="1"/>
</dbReference>
<dbReference type="AlphaFoldDB" id="A0A5M6D8Q6"/>
<dbReference type="PANTHER" id="PTHR47628">
    <property type="match status" value="1"/>
</dbReference>
<dbReference type="Pfam" id="PF00069">
    <property type="entry name" value="Pkinase"/>
    <property type="match status" value="1"/>
</dbReference>
<keyword evidence="3" id="KW-0808">Transferase</keyword>
<evidence type="ECO:0000256" key="5">
    <source>
        <dbReference type="ARBA" id="ARBA00022777"/>
    </source>
</evidence>
<keyword evidence="6 7" id="KW-0067">ATP-binding</keyword>
<protein>
    <recommendedName>
        <fullName evidence="1">non-specific serine/threonine protein kinase</fullName>
        <ecNumber evidence="1">2.7.11.1</ecNumber>
    </recommendedName>
</protein>
<evidence type="ECO:0000313" key="10">
    <source>
        <dbReference type="EMBL" id="KAA5541565.1"/>
    </source>
</evidence>
<dbReference type="Gene3D" id="3.30.200.20">
    <property type="entry name" value="Phosphorylase Kinase, domain 1"/>
    <property type="match status" value="1"/>
</dbReference>
<dbReference type="PANTHER" id="PTHR47628:SF1">
    <property type="entry name" value="ALIPHATIC AMIDASE EXPRESSION-REGULATING PROTEIN"/>
    <property type="match status" value="1"/>
</dbReference>
<dbReference type="PROSITE" id="PS00108">
    <property type="entry name" value="PROTEIN_KINASE_ST"/>
    <property type="match status" value="1"/>
</dbReference>
<dbReference type="EMBL" id="VWOX01000010">
    <property type="protein sequence ID" value="KAA5541565.1"/>
    <property type="molecule type" value="Genomic_DNA"/>
</dbReference>
<reference evidence="10 11" key="1">
    <citation type="submission" date="2019-08" db="EMBL/GenBank/DDBJ databases">
        <authorList>
            <person name="Dhanesh K."/>
            <person name="Kumar G."/>
            <person name="Sasikala C."/>
            <person name="Venkata Ramana C."/>
        </authorList>
    </citation>
    <scope>NUCLEOTIDE SEQUENCE [LARGE SCALE GENOMIC DNA]</scope>
    <source>
        <strain evidence="10 11">JC645</strain>
    </source>
</reference>
<dbReference type="InterPro" id="IPR008271">
    <property type="entry name" value="Ser/Thr_kinase_AS"/>
</dbReference>
<evidence type="ECO:0000313" key="11">
    <source>
        <dbReference type="Proteomes" id="UP000324479"/>
    </source>
</evidence>
<feature type="binding site" evidence="7">
    <location>
        <position position="59"/>
    </location>
    <ligand>
        <name>ATP</name>
        <dbReference type="ChEBI" id="CHEBI:30616"/>
    </ligand>
</feature>
<dbReference type="SUPFAM" id="SSF56112">
    <property type="entry name" value="Protein kinase-like (PK-like)"/>
    <property type="match status" value="1"/>
</dbReference>
<comment type="caution">
    <text evidence="10">The sequence shown here is derived from an EMBL/GenBank/DDBJ whole genome shotgun (WGS) entry which is preliminary data.</text>
</comment>
<dbReference type="FunFam" id="1.10.510.10:FF:000021">
    <property type="entry name" value="Serine/threonine protein kinase"/>
    <property type="match status" value="1"/>
</dbReference>
<evidence type="ECO:0000259" key="9">
    <source>
        <dbReference type="PROSITE" id="PS50011"/>
    </source>
</evidence>
<keyword evidence="4 7" id="KW-0547">Nucleotide-binding</keyword>
<accession>A0A5M6D8Q6</accession>
<dbReference type="InterPro" id="IPR017777">
    <property type="entry name" value="ABC_urea-bd_UrtA"/>
</dbReference>
<dbReference type="Gene3D" id="3.40.50.2300">
    <property type="match status" value="2"/>
</dbReference>
<evidence type="ECO:0000256" key="3">
    <source>
        <dbReference type="ARBA" id="ARBA00022679"/>
    </source>
</evidence>
<proteinExistence type="predicted"/>
<dbReference type="InterPro" id="IPR017441">
    <property type="entry name" value="Protein_kinase_ATP_BS"/>
</dbReference>
<dbReference type="Pfam" id="PF13433">
    <property type="entry name" value="Peripla_BP_5"/>
    <property type="match status" value="1"/>
</dbReference>
<dbReference type="InterPro" id="IPR011009">
    <property type="entry name" value="Kinase-like_dom_sf"/>
</dbReference>
<organism evidence="10 11">
    <name type="scientific">Roseiconus nitratireducens</name>
    <dbReference type="NCBI Taxonomy" id="2605748"/>
    <lineage>
        <taxon>Bacteria</taxon>
        <taxon>Pseudomonadati</taxon>
        <taxon>Planctomycetota</taxon>
        <taxon>Planctomycetia</taxon>
        <taxon>Pirellulales</taxon>
        <taxon>Pirellulaceae</taxon>
        <taxon>Roseiconus</taxon>
    </lineage>
</organism>
<evidence type="ECO:0000256" key="6">
    <source>
        <dbReference type="ARBA" id="ARBA00022840"/>
    </source>
</evidence>
<sequence length="762" mass="82431">MDGGGDTTSGGASPPRSDPESWVGRRIGKYQITDLLGVGGMGVVLKGYDATIERNVAIKVLPEELSANPQSLNRFLAEAKSAGKLNHPNTVTIYEIAQDGGNHFLVMEVVAGGSTEDHLEKSGAYSVGEATQIVIDSCRGLAAAHKLGLVHRDIKPGNLLLTETGTVKVADFGLAKRAQTQTLQLTQQGQIVGTPYFMSPEQCESRDVDARSDIYSLGATYYALLTGKSPYQDSGSVVQVMFAHCNSTPPDPREIRKHIPAACCQIIERAMAAKPEDRYQSMDEMAEDLESVLAAISGVGITLPSQSGVFNPTLTGEKMRSQGNPNRRSLLVAGGAGVALLGLIGFGGRLLMGRTSGGSSEKPTSGVVPPTGEPIKVGILHSLSGTMSDSESPVVDAALLAIEELNEEGGLIGRPLMAVVADGRSDSAAFAREAERLILQEKVCTVFGCWTSASRKTVVPLFEKFDHLLVYPVQYEGIEESPNVIYTGATPNQQIIPAVKWAYAFEGKRRFFLVGSDYVFPRVAHEIIKDQLSELGADLAGEEFFALGSTDVQSAVEMILQSKPDVILSTINGDSNTAFFAELRKAGVTAEEVPTISFSIGEEEIRHLDVDAMAGDYAAWNYFQSIESPENERFIANFRSKYGPQRLVTDPMEAAYFGVKLWASAVRDAQSTGTAEIRRSMRNQRMRAPEGEVRIDAATQHTFKTPRIGQVRNDGQFEIVWTAATPQSPDPYPASRTTEQWRAFLHDLYASWGDHWSAPAAQ</sequence>
<dbReference type="EC" id="2.7.11.1" evidence="1"/>
<evidence type="ECO:0000256" key="8">
    <source>
        <dbReference type="SAM" id="MobiDB-lite"/>
    </source>
</evidence>
<feature type="domain" description="Protein kinase" evidence="9">
    <location>
        <begin position="30"/>
        <end position="293"/>
    </location>
</feature>
<evidence type="ECO:0000256" key="2">
    <source>
        <dbReference type="ARBA" id="ARBA00022527"/>
    </source>
</evidence>
<gene>
    <name evidence="10" type="ORF">FYK55_17970</name>
</gene>
<dbReference type="InterPro" id="IPR028082">
    <property type="entry name" value="Peripla_BP_I"/>
</dbReference>
<dbReference type="GO" id="GO:0004674">
    <property type="term" value="F:protein serine/threonine kinase activity"/>
    <property type="evidence" value="ECO:0007669"/>
    <property type="project" value="UniProtKB-KW"/>
</dbReference>
<dbReference type="CDD" id="cd06355">
    <property type="entry name" value="PBP1_FmdD-like"/>
    <property type="match status" value="1"/>
</dbReference>
<dbReference type="Proteomes" id="UP000324479">
    <property type="component" value="Unassembled WGS sequence"/>
</dbReference>
<dbReference type="GO" id="GO:0005524">
    <property type="term" value="F:ATP binding"/>
    <property type="evidence" value="ECO:0007669"/>
    <property type="project" value="UniProtKB-UniRule"/>
</dbReference>
<dbReference type="InterPro" id="IPR000719">
    <property type="entry name" value="Prot_kinase_dom"/>
</dbReference>
<dbReference type="SUPFAM" id="SSF53822">
    <property type="entry name" value="Periplasmic binding protein-like I"/>
    <property type="match status" value="1"/>
</dbReference>
<evidence type="ECO:0000256" key="4">
    <source>
        <dbReference type="ARBA" id="ARBA00022741"/>
    </source>
</evidence>
<evidence type="ECO:0000256" key="1">
    <source>
        <dbReference type="ARBA" id="ARBA00012513"/>
    </source>
</evidence>
<dbReference type="PROSITE" id="PS50011">
    <property type="entry name" value="PROTEIN_KINASE_DOM"/>
    <property type="match status" value="1"/>
</dbReference>
<dbReference type="Gene3D" id="1.10.510.10">
    <property type="entry name" value="Transferase(Phosphotransferase) domain 1"/>
    <property type="match status" value="1"/>
</dbReference>
<keyword evidence="5" id="KW-0418">Kinase</keyword>
<keyword evidence="2" id="KW-0723">Serine/threonine-protein kinase</keyword>
<evidence type="ECO:0000256" key="7">
    <source>
        <dbReference type="PROSITE-ProRule" id="PRU10141"/>
    </source>
</evidence>
<name>A0A5M6D8Q6_9BACT</name>
<feature type="region of interest" description="Disordered" evidence="8">
    <location>
        <begin position="1"/>
        <end position="24"/>
    </location>
</feature>